<organism evidence="2 3">
    <name type="scientific">Oxalobacter formigenes OXCC13</name>
    <dbReference type="NCBI Taxonomy" id="556269"/>
    <lineage>
        <taxon>Bacteria</taxon>
        <taxon>Pseudomonadati</taxon>
        <taxon>Pseudomonadota</taxon>
        <taxon>Betaproteobacteria</taxon>
        <taxon>Burkholderiales</taxon>
        <taxon>Oxalobacteraceae</taxon>
        <taxon>Oxalobacter</taxon>
    </lineage>
</organism>
<dbReference type="HOGENOM" id="CLU_313024_0_0_4"/>
<dbReference type="SMART" id="SM00869">
    <property type="entry name" value="Autotransporter"/>
    <property type="match status" value="1"/>
</dbReference>
<gene>
    <name evidence="2" type="ORF">OFBG_01404</name>
</gene>
<dbReference type="SUPFAM" id="SSF103515">
    <property type="entry name" value="Autotransporter"/>
    <property type="match status" value="1"/>
</dbReference>
<keyword evidence="3" id="KW-1185">Reference proteome</keyword>
<accession>C3XB00</accession>
<dbReference type="GeneID" id="77136172"/>
<evidence type="ECO:0000313" key="2">
    <source>
        <dbReference type="EMBL" id="EEO30376.1"/>
    </source>
</evidence>
<reference evidence="2 3" key="1">
    <citation type="submission" date="2009-02" db="EMBL/GenBank/DDBJ databases">
        <title>The Genome Sequence of Oxalobacter formigenes OXCC13.</title>
        <authorList>
            <consortium name="The Broad Institute Genome Sequencing Platform"/>
            <person name="Ward D."/>
            <person name="Young S.K."/>
            <person name="Kodira C.D."/>
            <person name="Zeng Q."/>
            <person name="Koehrsen M."/>
            <person name="Alvarado L."/>
            <person name="Berlin A."/>
            <person name="Borenstein D."/>
            <person name="Chen Z."/>
            <person name="Engels R."/>
            <person name="Freedman E."/>
            <person name="Gellesch M."/>
            <person name="Goldberg J."/>
            <person name="Griggs A."/>
            <person name="Gujja S."/>
            <person name="Heiman D."/>
            <person name="Hepburn T."/>
            <person name="Howarth C."/>
            <person name="Jen D."/>
            <person name="Larson L."/>
            <person name="Lewis B."/>
            <person name="Mehta T."/>
            <person name="Park D."/>
            <person name="Pearson M."/>
            <person name="Roberts A."/>
            <person name="Saif S."/>
            <person name="Shea T."/>
            <person name="Shenoy N."/>
            <person name="Sisk P."/>
            <person name="Stolte C."/>
            <person name="Sykes S."/>
            <person name="Walk T."/>
            <person name="White J."/>
            <person name="Yandava C."/>
            <person name="Allison M.J."/>
            <person name="Lander E."/>
            <person name="Nusbaum C."/>
            <person name="Galagan J."/>
            <person name="Birren B."/>
        </authorList>
    </citation>
    <scope>NUCLEOTIDE SEQUENCE [LARGE SCALE GENOMIC DNA]</scope>
    <source>
        <strain evidence="2 3">OXCC13</strain>
    </source>
</reference>
<dbReference type="STRING" id="847.BRW83_0703"/>
<dbReference type="InterPro" id="IPR005546">
    <property type="entry name" value="Autotransporte_beta"/>
</dbReference>
<dbReference type="PROSITE" id="PS51208">
    <property type="entry name" value="AUTOTRANSPORTER"/>
    <property type="match status" value="1"/>
</dbReference>
<dbReference type="eggNOG" id="COG3468">
    <property type="taxonomic scope" value="Bacteria"/>
</dbReference>
<dbReference type="Gene3D" id="2.40.128.130">
    <property type="entry name" value="Autotransporter beta-domain"/>
    <property type="match status" value="1"/>
</dbReference>
<evidence type="ECO:0000259" key="1">
    <source>
        <dbReference type="PROSITE" id="PS51208"/>
    </source>
</evidence>
<dbReference type="AlphaFoldDB" id="C3XB00"/>
<evidence type="ECO:0000313" key="3">
    <source>
        <dbReference type="Proteomes" id="UP000005089"/>
    </source>
</evidence>
<dbReference type="InterPro" id="IPR036709">
    <property type="entry name" value="Autotransporte_beta_dom_sf"/>
</dbReference>
<dbReference type="RefSeq" id="WP_005881482.1">
    <property type="nucleotide sequence ID" value="NZ_CP019430.1"/>
</dbReference>
<dbReference type="EMBL" id="GG658170">
    <property type="protein sequence ID" value="EEO30376.1"/>
    <property type="molecule type" value="Genomic_DNA"/>
</dbReference>
<name>C3XB00_OXAFO</name>
<proteinExistence type="predicted"/>
<feature type="domain" description="Autotransporter" evidence="1">
    <location>
        <begin position="600"/>
        <end position="875"/>
    </location>
</feature>
<dbReference type="Proteomes" id="UP000005089">
    <property type="component" value="Unassembled WGS sequence"/>
</dbReference>
<protein>
    <submittedName>
        <fullName evidence="2">Outer membrane autotransporter barrel domain protein</fullName>
    </submittedName>
</protein>
<sequence length="875" mass="90320">MFAADIVYDGTNTGMLRPNPEVSNNTANSLFPGSNGFSNNTVLVSGGTLTNVYGGVSNNYNPNLNDVGTGAEDVSNNQVTISGSANISSTIYGGRTKTGNASDNNVSIEGGTGTPSVYGGYSESGLAMRNTVSVSGTTGTVTGGNGSGGSTYNGVTVNAGSATGNIYGGFSFNLGNSTNNTVLFMGNSASTIYGGASERGAVNENSVTITNGSVSKVYGAYVSSSLGTENVTANTVMITGGTIGEVAGAYIPSGTGSAIRNEVTVAGGTITGDLYGGRVSRGDASQNKITISGNDTRVSTYVVAGHAASGSAYDNEVTANGGTINTIRGGYATGGAQNNSVIINGGKITTIQGGIVPSGSNNSTNNEVTVHGGEVRDITGGTAVNGNSTGNIVTLDGGKITSTVYGGSSSTGTISDNTVIVKNTPDLTTATLYGGYTQNGTIVNNTFQIWSTGLTANNIGNFDNYQFILPSSVQSGDTVLNLTNSSGTNASYAKVGVAVASGGAPTLQPGDRVTLLHNTSGVDSSGVTQTSLTGMQGVTLEYDFELESGADYLDAVLKKIGLAPGTGIFNSGRLATLGFLNQGTDFALDQDMECARRPDGTLDKICVYGAVSGHDLHYDIGGNNARAKTTGSHWLVGIKGKLNQAKENDIFGSAFVEAGWGNIDEHSYWAKGHGDTHYYGLGLTARFRQNEGTFKGIYSEANIKAGRTSTNFTSNLRDASGTYAGYDKGATYYGAGIGVGYLWALNQNYNLDISARYQWMHLKGFNAAIVGDPYHFDDLDSHRTRIGGRLNYTSDPQFTPYIGLAWEHEFNGKAHGTAYGYDLEEASLKGDTGVGEIGVRFSPSAKSPWTIDASIFGYVGQREGVAGNLVVNYSF</sequence>